<reference evidence="6 7" key="1">
    <citation type="journal article" date="2013" name="Nature">
        <title>Insights into bilaterian evolution from three spiralian genomes.</title>
        <authorList>
            <person name="Simakov O."/>
            <person name="Marletaz F."/>
            <person name="Cho S.J."/>
            <person name="Edsinger-Gonzales E."/>
            <person name="Havlak P."/>
            <person name="Hellsten U."/>
            <person name="Kuo D.H."/>
            <person name="Larsson T."/>
            <person name="Lv J."/>
            <person name="Arendt D."/>
            <person name="Savage R."/>
            <person name="Osoegawa K."/>
            <person name="de Jong P."/>
            <person name="Grimwood J."/>
            <person name="Chapman J.A."/>
            <person name="Shapiro H."/>
            <person name="Aerts A."/>
            <person name="Otillar R.P."/>
            <person name="Terry A.Y."/>
            <person name="Boore J.L."/>
            <person name="Grigoriev I.V."/>
            <person name="Lindberg D.R."/>
            <person name="Seaver E.C."/>
            <person name="Weisblat D.A."/>
            <person name="Putnam N.H."/>
            <person name="Rokhsar D.S."/>
        </authorList>
    </citation>
    <scope>NUCLEOTIDE SEQUENCE [LARGE SCALE GENOMIC DNA]</scope>
</reference>
<dbReference type="Pfam" id="PF00175">
    <property type="entry name" value="NAD_binding_1"/>
    <property type="match status" value="1"/>
</dbReference>
<protein>
    <recommendedName>
        <fullName evidence="3">Oxidoreductase NAD-binding domain-containing protein 1</fullName>
    </recommendedName>
</protein>
<evidence type="ECO:0000256" key="4">
    <source>
        <dbReference type="SAM" id="MobiDB-lite"/>
    </source>
</evidence>
<dbReference type="CTD" id="20241379"/>
<keyword evidence="1" id="KW-0560">Oxidoreductase</keyword>
<dbReference type="RefSeq" id="XP_009067226.1">
    <property type="nucleotide sequence ID" value="XM_009068978.1"/>
</dbReference>
<dbReference type="InterPro" id="IPR017927">
    <property type="entry name" value="FAD-bd_FR_type"/>
</dbReference>
<organism evidence="6 7">
    <name type="scientific">Lottia gigantea</name>
    <name type="common">Giant owl limpet</name>
    <dbReference type="NCBI Taxonomy" id="225164"/>
    <lineage>
        <taxon>Eukaryota</taxon>
        <taxon>Metazoa</taxon>
        <taxon>Spiralia</taxon>
        <taxon>Lophotrochozoa</taxon>
        <taxon>Mollusca</taxon>
        <taxon>Gastropoda</taxon>
        <taxon>Patellogastropoda</taxon>
        <taxon>Lottioidea</taxon>
        <taxon>Lottiidae</taxon>
        <taxon>Lottia</taxon>
    </lineage>
</organism>
<evidence type="ECO:0000313" key="7">
    <source>
        <dbReference type="Proteomes" id="UP000030746"/>
    </source>
</evidence>
<dbReference type="InterPro" id="IPR017938">
    <property type="entry name" value="Riboflavin_synthase-like_b-brl"/>
</dbReference>
<dbReference type="InterPro" id="IPR039261">
    <property type="entry name" value="FNR_nucleotide-bd"/>
</dbReference>
<sequence>MSGITNNGRVENSTASGKKETHLEITAGNKRNPQVSQATVIEIRNESDRVKGLTLKIAHTSFNFKAGQWVDMYIPGVDVVGGFSMSSSPKTLLTDHTIELAISNSSHPPAHWVHTQCKIGDEVKLQVGGEFYFNPPKEVLKDDVLLIAGGVGINPLYSIIQHINDIRQTSTCKTYLLYTAKTQTDLIYKTTLDTLFEKCPYTTVQYYTTQSTPNHPSIHYRRIDESDIQSVVSNCDLNSLHVFLCGPLSMIKTMNKFLLQQKVPTSNIHFEKWF</sequence>
<dbReference type="SUPFAM" id="SSF63380">
    <property type="entry name" value="Riboflavin synthase domain-like"/>
    <property type="match status" value="1"/>
</dbReference>
<feature type="domain" description="FAD-binding FR-type" evidence="5">
    <location>
        <begin position="33"/>
        <end position="136"/>
    </location>
</feature>
<dbReference type="SUPFAM" id="SSF52343">
    <property type="entry name" value="Ferredoxin reductase-like, C-terminal NADP-linked domain"/>
    <property type="match status" value="1"/>
</dbReference>
<keyword evidence="2" id="KW-0520">NAD</keyword>
<evidence type="ECO:0000313" key="6">
    <source>
        <dbReference type="EMBL" id="ESO82061.1"/>
    </source>
</evidence>
<dbReference type="OrthoDB" id="436496at2759"/>
<evidence type="ECO:0000256" key="3">
    <source>
        <dbReference type="ARBA" id="ARBA00040516"/>
    </source>
</evidence>
<evidence type="ECO:0000256" key="1">
    <source>
        <dbReference type="ARBA" id="ARBA00023002"/>
    </source>
</evidence>
<dbReference type="EMBL" id="KB204047">
    <property type="protein sequence ID" value="ESO82061.1"/>
    <property type="molecule type" value="Genomic_DNA"/>
</dbReference>
<dbReference type="Proteomes" id="UP000030746">
    <property type="component" value="Unassembled WGS sequence"/>
</dbReference>
<dbReference type="InterPro" id="IPR001433">
    <property type="entry name" value="OxRdtase_FAD/NAD-bd"/>
</dbReference>
<keyword evidence="7" id="KW-1185">Reference proteome</keyword>
<proteinExistence type="predicted"/>
<feature type="compositionally biased region" description="Polar residues" evidence="4">
    <location>
        <begin position="1"/>
        <end position="16"/>
    </location>
</feature>
<dbReference type="Gene3D" id="3.40.50.80">
    <property type="entry name" value="Nucleotide-binding domain of ferredoxin-NADP reductase (FNR) module"/>
    <property type="match status" value="1"/>
</dbReference>
<dbReference type="PANTHER" id="PTHR46505:SF1">
    <property type="entry name" value="OXIDOREDUCTASE NAD-BINDING DOMAIN-CONTAINING PROTEIN 1"/>
    <property type="match status" value="1"/>
</dbReference>
<dbReference type="Gene3D" id="2.40.30.10">
    <property type="entry name" value="Translation factors"/>
    <property type="match status" value="1"/>
</dbReference>
<dbReference type="KEGG" id="lgi:LOTGIDRAFT_170336"/>
<dbReference type="PROSITE" id="PS51384">
    <property type="entry name" value="FAD_FR"/>
    <property type="match status" value="1"/>
</dbReference>
<dbReference type="PRINTS" id="PR00410">
    <property type="entry name" value="PHEHYDRXLASE"/>
</dbReference>
<dbReference type="InterPro" id="IPR052128">
    <property type="entry name" value="Oxidoreductase_NAD-binding"/>
</dbReference>
<evidence type="ECO:0000259" key="5">
    <source>
        <dbReference type="PROSITE" id="PS51384"/>
    </source>
</evidence>
<dbReference type="HOGENOM" id="CLU_003827_7_1_1"/>
<name>V3ZMK0_LOTGI</name>
<dbReference type="AlphaFoldDB" id="V3ZMK0"/>
<accession>V3ZMK0</accession>
<dbReference type="PANTHER" id="PTHR46505">
    <property type="entry name" value="OXIDOREDUCTASE NAD-BINDING DOMAIN-CONTAINING PROTEIN 1"/>
    <property type="match status" value="1"/>
</dbReference>
<evidence type="ECO:0000256" key="2">
    <source>
        <dbReference type="ARBA" id="ARBA00023027"/>
    </source>
</evidence>
<dbReference type="OMA" id="WIDFFIP"/>
<dbReference type="GO" id="GO:0016491">
    <property type="term" value="F:oxidoreductase activity"/>
    <property type="evidence" value="ECO:0007669"/>
    <property type="project" value="UniProtKB-KW"/>
</dbReference>
<dbReference type="GeneID" id="20241379"/>
<dbReference type="CDD" id="cd00322">
    <property type="entry name" value="FNR_like"/>
    <property type="match status" value="1"/>
</dbReference>
<dbReference type="GO" id="GO:0005739">
    <property type="term" value="C:mitochondrion"/>
    <property type="evidence" value="ECO:0007669"/>
    <property type="project" value="TreeGrafter"/>
</dbReference>
<dbReference type="STRING" id="225164.V3ZMK0"/>
<feature type="region of interest" description="Disordered" evidence="4">
    <location>
        <begin position="1"/>
        <end position="31"/>
    </location>
</feature>
<gene>
    <name evidence="6" type="ORF">LOTGIDRAFT_170336</name>
</gene>